<evidence type="ECO:0000313" key="4">
    <source>
        <dbReference type="Proteomes" id="UP001301958"/>
    </source>
</evidence>
<dbReference type="GO" id="GO:0006167">
    <property type="term" value="P:AMP biosynthetic process"/>
    <property type="evidence" value="ECO:0007669"/>
    <property type="project" value="TreeGrafter"/>
</dbReference>
<reference evidence="3" key="2">
    <citation type="submission" date="2023-05" db="EMBL/GenBank/DDBJ databases">
        <authorList>
            <consortium name="Lawrence Berkeley National Laboratory"/>
            <person name="Steindorff A."/>
            <person name="Hensen N."/>
            <person name="Bonometti L."/>
            <person name="Westerberg I."/>
            <person name="Brannstrom I.O."/>
            <person name="Guillou S."/>
            <person name="Cros-Aarteil S."/>
            <person name="Calhoun S."/>
            <person name="Haridas S."/>
            <person name="Kuo A."/>
            <person name="Mondo S."/>
            <person name="Pangilinan J."/>
            <person name="Riley R."/>
            <person name="Labutti K."/>
            <person name="Andreopoulos B."/>
            <person name="Lipzen A."/>
            <person name="Chen C."/>
            <person name="Yanf M."/>
            <person name="Daum C."/>
            <person name="Ng V."/>
            <person name="Clum A."/>
            <person name="Ohm R."/>
            <person name="Martin F."/>
            <person name="Silar P."/>
            <person name="Natvig D."/>
            <person name="Lalanne C."/>
            <person name="Gautier V."/>
            <person name="Ament-Velasquez S.L."/>
            <person name="Kruys A."/>
            <person name="Hutchinson M.I."/>
            <person name="Powell A.J."/>
            <person name="Barry K."/>
            <person name="Miller A.N."/>
            <person name="Grigoriev I.V."/>
            <person name="Debuchy R."/>
            <person name="Gladieux P."/>
            <person name="Thoren M.H."/>
            <person name="Johannesson H."/>
        </authorList>
    </citation>
    <scope>NUCLEOTIDE SEQUENCE</scope>
    <source>
        <strain evidence="3">CBS 990.96</strain>
    </source>
</reference>
<feature type="domain" description="Nudix hydrolase" evidence="2">
    <location>
        <begin position="34"/>
        <end position="200"/>
    </location>
</feature>
<gene>
    <name evidence="3" type="ORF">QBC38DRAFT_190948</name>
</gene>
<proteinExistence type="predicted"/>
<dbReference type="InterPro" id="IPR051325">
    <property type="entry name" value="Nudix_hydrolase_domain"/>
</dbReference>
<protein>
    <submittedName>
        <fullName evidence="3">NUDIX hydrolase domain-like protein</fullName>
    </submittedName>
</protein>
<sequence>MAGVLREDHIAAQNRLRGGLDGVDEDMKCVPADMFVQSAGCLVVDLPHALTLLIWHGKLGIWQIPKGRRNIGESMIDAAFRETYEETGYRVDRLKVNMRTRASIPKDERQGKKVDVAEVISDNEPVAACTYECPQSAERGVMKTVFFFPASGDSTSERDLDTQEAHEHLTPQWFPFEEAIAKLTFQAEKEAARKIIELIQNSGHVLGGANGEKAEEH</sequence>
<dbReference type="GO" id="GO:0004081">
    <property type="term" value="F:bis(5'-nucleosyl)-tetraphosphatase (asymmetrical) activity"/>
    <property type="evidence" value="ECO:0007669"/>
    <property type="project" value="TreeGrafter"/>
</dbReference>
<evidence type="ECO:0000259" key="2">
    <source>
        <dbReference type="PROSITE" id="PS51462"/>
    </source>
</evidence>
<dbReference type="AlphaFoldDB" id="A0AAN7H4V8"/>
<dbReference type="Pfam" id="PF00293">
    <property type="entry name" value="NUDIX"/>
    <property type="match status" value="1"/>
</dbReference>
<comment type="caution">
    <text evidence="3">The sequence shown here is derived from an EMBL/GenBank/DDBJ whole genome shotgun (WGS) entry which is preliminary data.</text>
</comment>
<reference evidence="3" key="1">
    <citation type="journal article" date="2023" name="Mol. Phylogenet. Evol.">
        <title>Genome-scale phylogeny and comparative genomics of the fungal order Sordariales.</title>
        <authorList>
            <person name="Hensen N."/>
            <person name="Bonometti L."/>
            <person name="Westerberg I."/>
            <person name="Brannstrom I.O."/>
            <person name="Guillou S."/>
            <person name="Cros-Aarteil S."/>
            <person name="Calhoun S."/>
            <person name="Haridas S."/>
            <person name="Kuo A."/>
            <person name="Mondo S."/>
            <person name="Pangilinan J."/>
            <person name="Riley R."/>
            <person name="LaButti K."/>
            <person name="Andreopoulos B."/>
            <person name="Lipzen A."/>
            <person name="Chen C."/>
            <person name="Yan M."/>
            <person name="Daum C."/>
            <person name="Ng V."/>
            <person name="Clum A."/>
            <person name="Steindorff A."/>
            <person name="Ohm R.A."/>
            <person name="Martin F."/>
            <person name="Silar P."/>
            <person name="Natvig D.O."/>
            <person name="Lalanne C."/>
            <person name="Gautier V."/>
            <person name="Ament-Velasquez S.L."/>
            <person name="Kruys A."/>
            <person name="Hutchinson M.I."/>
            <person name="Powell A.J."/>
            <person name="Barry K."/>
            <person name="Miller A.N."/>
            <person name="Grigoriev I.V."/>
            <person name="Debuchy R."/>
            <person name="Gladieux P."/>
            <person name="Hiltunen Thoren M."/>
            <person name="Johannesson H."/>
        </authorList>
    </citation>
    <scope>NUCLEOTIDE SEQUENCE</scope>
    <source>
        <strain evidence="3">CBS 990.96</strain>
    </source>
</reference>
<dbReference type="Gene3D" id="3.90.79.10">
    <property type="entry name" value="Nucleoside Triphosphate Pyrophosphohydrolase"/>
    <property type="match status" value="1"/>
</dbReference>
<organism evidence="3 4">
    <name type="scientific">Podospora fimiseda</name>
    <dbReference type="NCBI Taxonomy" id="252190"/>
    <lineage>
        <taxon>Eukaryota</taxon>
        <taxon>Fungi</taxon>
        <taxon>Dikarya</taxon>
        <taxon>Ascomycota</taxon>
        <taxon>Pezizomycotina</taxon>
        <taxon>Sordariomycetes</taxon>
        <taxon>Sordariomycetidae</taxon>
        <taxon>Sordariales</taxon>
        <taxon>Podosporaceae</taxon>
        <taxon>Podospora</taxon>
    </lineage>
</organism>
<dbReference type="InterPro" id="IPR015797">
    <property type="entry name" value="NUDIX_hydrolase-like_dom_sf"/>
</dbReference>
<dbReference type="PANTHER" id="PTHR21340">
    <property type="entry name" value="DIADENOSINE 5,5-P1,P4-TETRAPHOSPHATE PYROPHOSPHOHYDROLASE MUTT"/>
    <property type="match status" value="1"/>
</dbReference>
<dbReference type="PROSITE" id="PS00893">
    <property type="entry name" value="NUDIX_BOX"/>
    <property type="match status" value="1"/>
</dbReference>
<dbReference type="EMBL" id="MU865330">
    <property type="protein sequence ID" value="KAK4227539.1"/>
    <property type="molecule type" value="Genomic_DNA"/>
</dbReference>
<dbReference type="GO" id="GO:0006754">
    <property type="term" value="P:ATP biosynthetic process"/>
    <property type="evidence" value="ECO:0007669"/>
    <property type="project" value="TreeGrafter"/>
</dbReference>
<dbReference type="InterPro" id="IPR000086">
    <property type="entry name" value="NUDIX_hydrolase_dom"/>
</dbReference>
<dbReference type="PANTHER" id="PTHR21340:SF0">
    <property type="entry name" value="BIS(5'-NUCLEOSYL)-TETRAPHOSPHATASE [ASYMMETRICAL]"/>
    <property type="match status" value="1"/>
</dbReference>
<keyword evidence="1 3" id="KW-0378">Hydrolase</keyword>
<dbReference type="SUPFAM" id="SSF55811">
    <property type="entry name" value="Nudix"/>
    <property type="match status" value="1"/>
</dbReference>
<accession>A0AAN7H4V8</accession>
<evidence type="ECO:0000256" key="1">
    <source>
        <dbReference type="ARBA" id="ARBA00022801"/>
    </source>
</evidence>
<keyword evidence="4" id="KW-1185">Reference proteome</keyword>
<dbReference type="InterPro" id="IPR020084">
    <property type="entry name" value="NUDIX_hydrolase_CS"/>
</dbReference>
<name>A0AAN7H4V8_9PEZI</name>
<evidence type="ECO:0000313" key="3">
    <source>
        <dbReference type="EMBL" id="KAK4227539.1"/>
    </source>
</evidence>
<dbReference type="PROSITE" id="PS51462">
    <property type="entry name" value="NUDIX"/>
    <property type="match status" value="1"/>
</dbReference>
<dbReference type="Proteomes" id="UP001301958">
    <property type="component" value="Unassembled WGS sequence"/>
</dbReference>